<dbReference type="RefSeq" id="WP_146141327.1">
    <property type="nucleotide sequence ID" value="NZ_PVTE01000001.1"/>
</dbReference>
<comment type="caution">
    <text evidence="2">The sequence shown here is derived from an EMBL/GenBank/DDBJ whole genome shotgun (WGS) entry which is preliminary data.</text>
</comment>
<accession>A0A2T0TN44</accession>
<gene>
    <name evidence="2" type="ORF">CLV58_101137</name>
</gene>
<dbReference type="OrthoDB" id="955516at2"/>
<name>A0A2T0TN44_9BACT</name>
<reference evidence="2 3" key="1">
    <citation type="submission" date="2018-03" db="EMBL/GenBank/DDBJ databases">
        <title>Genomic Encyclopedia of Archaeal and Bacterial Type Strains, Phase II (KMG-II): from individual species to whole genera.</title>
        <authorList>
            <person name="Goeker M."/>
        </authorList>
    </citation>
    <scope>NUCLEOTIDE SEQUENCE [LARGE SCALE GENOMIC DNA]</scope>
    <source>
        <strain evidence="2 3">DSM 28354</strain>
    </source>
</reference>
<keyword evidence="1" id="KW-0732">Signal</keyword>
<dbReference type="EMBL" id="PVTE01000001">
    <property type="protein sequence ID" value="PRY47073.1"/>
    <property type="molecule type" value="Genomic_DNA"/>
</dbReference>
<evidence type="ECO:0008006" key="4">
    <source>
        <dbReference type="Google" id="ProtNLM"/>
    </source>
</evidence>
<feature type="signal peptide" evidence="1">
    <location>
        <begin position="1"/>
        <end position="18"/>
    </location>
</feature>
<feature type="chain" id="PRO_5015444314" description="PKD domain-containing protein" evidence="1">
    <location>
        <begin position="19"/>
        <end position="133"/>
    </location>
</feature>
<sequence length="133" mass="14660">MRKILLLISLFASIQSYAQLRATIKTTSTELPNQQTLEAVVTGGSGDYIYSWGMANGKGSVAENSSASSIQVTYYSDAEYVLFVRDRKTGLLAYGSVPVKAPQQETRHLIQLPSERNGKDRYLLKGALPNWAK</sequence>
<organism evidence="2 3">
    <name type="scientific">Spirosoma oryzae</name>
    <dbReference type="NCBI Taxonomy" id="1469603"/>
    <lineage>
        <taxon>Bacteria</taxon>
        <taxon>Pseudomonadati</taxon>
        <taxon>Bacteroidota</taxon>
        <taxon>Cytophagia</taxon>
        <taxon>Cytophagales</taxon>
        <taxon>Cytophagaceae</taxon>
        <taxon>Spirosoma</taxon>
    </lineage>
</organism>
<evidence type="ECO:0000256" key="1">
    <source>
        <dbReference type="SAM" id="SignalP"/>
    </source>
</evidence>
<evidence type="ECO:0000313" key="3">
    <source>
        <dbReference type="Proteomes" id="UP000238375"/>
    </source>
</evidence>
<proteinExistence type="predicted"/>
<keyword evidence="3" id="KW-1185">Reference proteome</keyword>
<dbReference type="Proteomes" id="UP000238375">
    <property type="component" value="Unassembled WGS sequence"/>
</dbReference>
<protein>
    <recommendedName>
        <fullName evidence="4">PKD domain-containing protein</fullName>
    </recommendedName>
</protein>
<evidence type="ECO:0000313" key="2">
    <source>
        <dbReference type="EMBL" id="PRY47073.1"/>
    </source>
</evidence>
<dbReference type="AlphaFoldDB" id="A0A2T0TN44"/>